<keyword evidence="3 9" id="KW-0479">Metal-binding</keyword>
<comment type="subcellular location">
    <subcellularLocation>
        <location evidence="1">Periplasm</location>
    </subcellularLocation>
</comment>
<proteinExistence type="predicted"/>
<dbReference type="PROSITE" id="PS51257">
    <property type="entry name" value="PROKAR_LIPOPROTEIN"/>
    <property type="match status" value="1"/>
</dbReference>
<dbReference type="EMBL" id="FNXY01000006">
    <property type="protein sequence ID" value="SEJ27113.1"/>
    <property type="molecule type" value="Genomic_DNA"/>
</dbReference>
<keyword evidence="11" id="KW-0575">Peroxidase</keyword>
<dbReference type="GO" id="GO:0046872">
    <property type="term" value="F:metal ion binding"/>
    <property type="evidence" value="ECO:0007669"/>
    <property type="project" value="UniProtKB-KW"/>
</dbReference>
<evidence type="ECO:0000256" key="2">
    <source>
        <dbReference type="ARBA" id="ARBA00022617"/>
    </source>
</evidence>
<dbReference type="GO" id="GO:0009055">
    <property type="term" value="F:electron transfer activity"/>
    <property type="evidence" value="ECO:0007669"/>
    <property type="project" value="InterPro"/>
</dbReference>
<evidence type="ECO:0000256" key="6">
    <source>
        <dbReference type="ARBA" id="ARBA00023002"/>
    </source>
</evidence>
<dbReference type="AlphaFoldDB" id="A0A1H6XDA0"/>
<evidence type="ECO:0000313" key="12">
    <source>
        <dbReference type="Proteomes" id="UP000199532"/>
    </source>
</evidence>
<accession>A0A1H6XDA0</accession>
<keyword evidence="6" id="KW-0560">Oxidoreductase</keyword>
<dbReference type="GO" id="GO:0004130">
    <property type="term" value="F:cytochrome-c peroxidase activity"/>
    <property type="evidence" value="ECO:0007669"/>
    <property type="project" value="TreeGrafter"/>
</dbReference>
<dbReference type="InterPro" id="IPR051395">
    <property type="entry name" value="Cytochrome_c_Peroxidase/MauG"/>
</dbReference>
<sequence>MKINFSYSILLSLILTACSKKESVDPEPQIYQFAVPANFPRPVFDIENAMTREGIELGRMLFYDVRLSGNNKVSCASCHDQKLAFSDGKALSNAGVSGTILHRHAPALVNLAWANNGLFWDGGATNLESQAFGPLTASDEMHQDLFELVDELNAVPEYVKQFDLAFKDQISSQNIVKALAQFQRTLVSANSRYDKFKRNEAEGNLSSMELRGLELVRQKCQSCHTGELFTDNAYHNNGIDADFSNDQSEGLFQGRFRISYNPADMGSFKTPTLRNAALTAPYMHDGRFTKLEDVIDHYSGEIKVSPTLDKTIPTNGFQFNPDEKKAIMAFLNTLTDEEFVTNRELSRP</sequence>
<dbReference type="InterPro" id="IPR026259">
    <property type="entry name" value="MauG/Cytc_peroxidase"/>
</dbReference>
<organism evidence="11 12">
    <name type="scientific">Dyadobacter koreensis</name>
    <dbReference type="NCBI Taxonomy" id="408657"/>
    <lineage>
        <taxon>Bacteria</taxon>
        <taxon>Pseudomonadati</taxon>
        <taxon>Bacteroidota</taxon>
        <taxon>Cytophagia</taxon>
        <taxon>Cytophagales</taxon>
        <taxon>Spirosomataceae</taxon>
        <taxon>Dyadobacter</taxon>
    </lineage>
</organism>
<feature type="binding site" description="covalent" evidence="8">
    <location>
        <position position="220"/>
    </location>
    <ligand>
        <name>heme c</name>
        <dbReference type="ChEBI" id="CHEBI:61717"/>
        <label>2</label>
    </ligand>
</feature>
<dbReference type="RefSeq" id="WP_229209688.1">
    <property type="nucleotide sequence ID" value="NZ_FNXY01000006.1"/>
</dbReference>
<name>A0A1H6XDA0_9BACT</name>
<evidence type="ECO:0000256" key="7">
    <source>
        <dbReference type="ARBA" id="ARBA00023004"/>
    </source>
</evidence>
<evidence type="ECO:0000259" key="10">
    <source>
        <dbReference type="PROSITE" id="PS51007"/>
    </source>
</evidence>
<evidence type="ECO:0000256" key="8">
    <source>
        <dbReference type="PIRSR" id="PIRSR000294-1"/>
    </source>
</evidence>
<feature type="domain" description="Cytochrome c" evidence="10">
    <location>
        <begin position="207"/>
        <end position="335"/>
    </location>
</feature>
<keyword evidence="4" id="KW-0732">Signal</keyword>
<feature type="binding site" description="axial binding residue" evidence="9">
    <location>
        <position position="224"/>
    </location>
    <ligand>
        <name>heme c</name>
        <dbReference type="ChEBI" id="CHEBI:61717"/>
        <label>2</label>
    </ligand>
    <ligandPart>
        <name>Fe</name>
        <dbReference type="ChEBI" id="CHEBI:18248"/>
    </ligandPart>
</feature>
<dbReference type="Gene3D" id="1.10.760.10">
    <property type="entry name" value="Cytochrome c-like domain"/>
    <property type="match status" value="2"/>
</dbReference>
<evidence type="ECO:0000256" key="4">
    <source>
        <dbReference type="ARBA" id="ARBA00022729"/>
    </source>
</evidence>
<evidence type="ECO:0000313" key="11">
    <source>
        <dbReference type="EMBL" id="SEJ27113.1"/>
    </source>
</evidence>
<dbReference type="InterPro" id="IPR036909">
    <property type="entry name" value="Cyt_c-like_dom_sf"/>
</dbReference>
<dbReference type="Proteomes" id="UP000199532">
    <property type="component" value="Unassembled WGS sequence"/>
</dbReference>
<gene>
    <name evidence="11" type="ORF">SAMN04487995_3878</name>
</gene>
<reference evidence="11 12" key="1">
    <citation type="submission" date="2016-10" db="EMBL/GenBank/DDBJ databases">
        <authorList>
            <person name="de Groot N.N."/>
        </authorList>
    </citation>
    <scope>NUCLEOTIDE SEQUENCE [LARGE SCALE GENOMIC DNA]</scope>
    <source>
        <strain evidence="11 12">DSM 19938</strain>
    </source>
</reference>
<dbReference type="GO" id="GO:0042597">
    <property type="term" value="C:periplasmic space"/>
    <property type="evidence" value="ECO:0007669"/>
    <property type="project" value="UniProtKB-SubCell"/>
</dbReference>
<feature type="binding site" description="covalent" evidence="8">
    <location>
        <position position="223"/>
    </location>
    <ligand>
        <name>heme c</name>
        <dbReference type="ChEBI" id="CHEBI:61717"/>
        <label>2</label>
    </ligand>
</feature>
<dbReference type="PROSITE" id="PS51007">
    <property type="entry name" value="CYTC"/>
    <property type="match status" value="1"/>
</dbReference>
<keyword evidence="7 9" id="KW-0408">Iron</keyword>
<dbReference type="PANTHER" id="PTHR30600">
    <property type="entry name" value="CYTOCHROME C PEROXIDASE-RELATED"/>
    <property type="match status" value="1"/>
</dbReference>
<evidence type="ECO:0000256" key="1">
    <source>
        <dbReference type="ARBA" id="ARBA00004418"/>
    </source>
</evidence>
<dbReference type="GO" id="GO:0020037">
    <property type="term" value="F:heme binding"/>
    <property type="evidence" value="ECO:0007669"/>
    <property type="project" value="InterPro"/>
</dbReference>
<keyword evidence="2 8" id="KW-0349">Heme</keyword>
<dbReference type="SUPFAM" id="SSF46626">
    <property type="entry name" value="Cytochrome c"/>
    <property type="match status" value="2"/>
</dbReference>
<feature type="binding site" description="covalent" evidence="8">
    <location>
        <position position="78"/>
    </location>
    <ligand>
        <name>heme c</name>
        <dbReference type="ChEBI" id="CHEBI:61717"/>
        <label>1</label>
    </ligand>
</feature>
<keyword evidence="5" id="KW-0574">Periplasm</keyword>
<evidence type="ECO:0000256" key="5">
    <source>
        <dbReference type="ARBA" id="ARBA00022764"/>
    </source>
</evidence>
<protein>
    <submittedName>
        <fullName evidence="11">Cytochrome c peroxidase</fullName>
    </submittedName>
</protein>
<feature type="binding site" description="covalent" evidence="8">
    <location>
        <position position="75"/>
    </location>
    <ligand>
        <name>heme c</name>
        <dbReference type="ChEBI" id="CHEBI:61717"/>
        <label>1</label>
    </ligand>
</feature>
<feature type="binding site" description="axial binding residue" evidence="9">
    <location>
        <position position="79"/>
    </location>
    <ligand>
        <name>heme c</name>
        <dbReference type="ChEBI" id="CHEBI:61717"/>
        <label>1</label>
    </ligand>
    <ligandPart>
        <name>Fe</name>
        <dbReference type="ChEBI" id="CHEBI:18248"/>
    </ligandPart>
</feature>
<dbReference type="STRING" id="408657.SAMN04487995_3878"/>
<comment type="cofactor">
    <cofactor evidence="8">
        <name>heme</name>
        <dbReference type="ChEBI" id="CHEBI:30413"/>
    </cofactor>
    <text evidence="8">Binds 2 heme groups.</text>
</comment>
<dbReference type="PIRSF" id="PIRSF000294">
    <property type="entry name" value="Cytochrome-c_peroxidase"/>
    <property type="match status" value="1"/>
</dbReference>
<keyword evidence="12" id="KW-1185">Reference proteome</keyword>
<dbReference type="InterPro" id="IPR009056">
    <property type="entry name" value="Cyt_c-like_dom"/>
</dbReference>
<evidence type="ECO:0000256" key="3">
    <source>
        <dbReference type="ARBA" id="ARBA00022723"/>
    </source>
</evidence>
<evidence type="ECO:0000256" key="9">
    <source>
        <dbReference type="PIRSR" id="PIRSR000294-2"/>
    </source>
</evidence>
<comment type="PTM">
    <text evidence="8">Binds 2 heme groups per subunit.</text>
</comment>
<dbReference type="InterPro" id="IPR004852">
    <property type="entry name" value="Di-haem_cyt_c_peroxidsae"/>
</dbReference>
<dbReference type="PANTHER" id="PTHR30600:SF10">
    <property type="entry name" value="BLL6722 PROTEIN"/>
    <property type="match status" value="1"/>
</dbReference>
<dbReference type="Pfam" id="PF03150">
    <property type="entry name" value="CCP_MauG"/>
    <property type="match status" value="1"/>
</dbReference>